<dbReference type="OrthoDB" id="3069366at2759"/>
<accession>A0A9W8JXJ1</accession>
<dbReference type="AlphaFoldDB" id="A0A9W8JXJ1"/>
<gene>
    <name evidence="1" type="ORF">NLJ89_g11033</name>
</gene>
<comment type="caution">
    <text evidence="1">The sequence shown here is derived from an EMBL/GenBank/DDBJ whole genome shotgun (WGS) entry which is preliminary data.</text>
</comment>
<evidence type="ECO:0008006" key="3">
    <source>
        <dbReference type="Google" id="ProtNLM"/>
    </source>
</evidence>
<dbReference type="Proteomes" id="UP001148786">
    <property type="component" value="Unassembled WGS sequence"/>
</dbReference>
<keyword evidence="2" id="KW-1185">Reference proteome</keyword>
<proteinExistence type="predicted"/>
<sequence>MESECDEPPKLPQEIFDLIIDQISLKMSVAPIVVDRRIRRALVNCSLVSRGFRARSLRHIFSRVLIEADAWPPVQDTSPDIKRWNDFLDIVDTNPAIATMVQTLTTQSLSSNSVEEQPAWIWTIPTLPRVLRSLTHIQAFSLDESGLEWNMLPLDVASALIECISCPSLCTLKMKEVYAFPLVHSSTAGLSHPWG</sequence>
<dbReference type="EMBL" id="JANKHO010002284">
    <property type="protein sequence ID" value="KAJ3493384.1"/>
    <property type="molecule type" value="Genomic_DNA"/>
</dbReference>
<organism evidence="1 2">
    <name type="scientific">Agrocybe chaxingu</name>
    <dbReference type="NCBI Taxonomy" id="84603"/>
    <lineage>
        <taxon>Eukaryota</taxon>
        <taxon>Fungi</taxon>
        <taxon>Dikarya</taxon>
        <taxon>Basidiomycota</taxon>
        <taxon>Agaricomycotina</taxon>
        <taxon>Agaricomycetes</taxon>
        <taxon>Agaricomycetidae</taxon>
        <taxon>Agaricales</taxon>
        <taxon>Agaricineae</taxon>
        <taxon>Strophariaceae</taxon>
        <taxon>Agrocybe</taxon>
    </lineage>
</organism>
<evidence type="ECO:0000313" key="1">
    <source>
        <dbReference type="EMBL" id="KAJ3493384.1"/>
    </source>
</evidence>
<reference evidence="1" key="1">
    <citation type="submission" date="2022-07" db="EMBL/GenBank/DDBJ databases">
        <title>Genome Sequence of Agrocybe chaxingu.</title>
        <authorList>
            <person name="Buettner E."/>
        </authorList>
    </citation>
    <scope>NUCLEOTIDE SEQUENCE</scope>
    <source>
        <strain evidence="1">MP-N11</strain>
    </source>
</reference>
<evidence type="ECO:0000313" key="2">
    <source>
        <dbReference type="Proteomes" id="UP001148786"/>
    </source>
</evidence>
<protein>
    <recommendedName>
        <fullName evidence="3">F-box domain-containing protein</fullName>
    </recommendedName>
</protein>
<name>A0A9W8JXJ1_9AGAR</name>